<organism evidence="2 4">
    <name type="scientific">Sulfodiicoccus acidiphilus</name>
    <dbReference type="NCBI Taxonomy" id="1670455"/>
    <lineage>
        <taxon>Archaea</taxon>
        <taxon>Thermoproteota</taxon>
        <taxon>Thermoprotei</taxon>
        <taxon>Sulfolobales</taxon>
        <taxon>Sulfolobaceae</taxon>
        <taxon>Sulfodiicoccus</taxon>
    </lineage>
</organism>
<evidence type="ECO:0000313" key="4">
    <source>
        <dbReference type="Proteomes" id="UP000276741"/>
    </source>
</evidence>
<dbReference type="PIRSF" id="PIRSF012876">
    <property type="entry name" value="Txn_rg_UCP012876"/>
    <property type="match status" value="1"/>
</dbReference>
<dbReference type="GO" id="GO:0003700">
    <property type="term" value="F:DNA-binding transcription factor activity"/>
    <property type="evidence" value="ECO:0007669"/>
    <property type="project" value="InterPro"/>
</dbReference>
<name>A0A348B2Y3_9CREN</name>
<reference evidence="2" key="3">
    <citation type="journal article" date="2019" name="BMC Res. Notes">
        <title>Complete genome sequence of the Sulfodiicoccus acidiphilus strain HS-1T, the first crenarchaeon that lacks polB3, isolated from an acidic hot spring in Ohwaku-dani, Hakone, Japan.</title>
        <authorList>
            <person name="Sakai H.D."/>
            <person name="Kurosawa N."/>
        </authorList>
    </citation>
    <scope>NUCLEOTIDE SEQUENCE</scope>
    <source>
        <strain evidence="2">HS-1</strain>
    </source>
</reference>
<evidence type="ECO:0000313" key="3">
    <source>
        <dbReference type="EMBL" id="GGT93853.1"/>
    </source>
</evidence>
<proteinExistence type="predicted"/>
<evidence type="ECO:0000313" key="2">
    <source>
        <dbReference type="EMBL" id="BBD72535.1"/>
    </source>
</evidence>
<dbReference type="SUPFAM" id="SSF53850">
    <property type="entry name" value="Periplasmic binding protein-like II"/>
    <property type="match status" value="1"/>
</dbReference>
<gene>
    <name evidence="3" type="ORF">GCM10007116_09470</name>
    <name evidence="2" type="ORF">HS1genome_0924</name>
</gene>
<dbReference type="Gene3D" id="1.10.10.10">
    <property type="entry name" value="Winged helix-like DNA-binding domain superfamily/Winged helix DNA-binding domain"/>
    <property type="match status" value="1"/>
</dbReference>
<dbReference type="GeneID" id="38666429"/>
<dbReference type="RefSeq" id="WP_126449823.1">
    <property type="nucleotide sequence ID" value="NZ_AP018553.1"/>
</dbReference>
<dbReference type="AlphaFoldDB" id="A0A348B2Y3"/>
<keyword evidence="4" id="KW-1185">Reference proteome</keyword>
<reference evidence="3" key="4">
    <citation type="submission" date="2020-09" db="EMBL/GenBank/DDBJ databases">
        <authorList>
            <person name="Sun Q."/>
            <person name="Ohkuma M."/>
        </authorList>
    </citation>
    <scope>NUCLEOTIDE SEQUENCE</scope>
    <source>
        <strain evidence="3">JCM 31740</strain>
    </source>
</reference>
<reference evidence="4" key="2">
    <citation type="submission" date="2018-04" db="EMBL/GenBank/DDBJ databases">
        <title>Complete genome sequence of Sulfodiicoccus acidiphilus strain HS-1.</title>
        <authorList>
            <person name="Sakai H.D."/>
            <person name="Kurosawa N."/>
        </authorList>
    </citation>
    <scope>NUCLEOTIDE SEQUENCE [LARGE SCALE GENOMIC DNA]</scope>
    <source>
        <strain evidence="4">HS-1</strain>
    </source>
</reference>
<protein>
    <submittedName>
        <fullName evidence="2">MarR family transcriptional regulator</fullName>
    </submittedName>
</protein>
<dbReference type="OrthoDB" id="10037at2157"/>
<dbReference type="InterPro" id="IPR014466">
    <property type="entry name" value="Txn_rg_UCP012876"/>
</dbReference>
<dbReference type="KEGG" id="sacd:HS1genome_0924"/>
<dbReference type="InterPro" id="IPR000835">
    <property type="entry name" value="HTH_MarR-typ"/>
</dbReference>
<reference evidence="3" key="1">
    <citation type="journal article" date="2014" name="Int. J. Syst. Evol. Microbiol.">
        <title>Complete genome sequence of Corynebacterium casei LMG S-19264T (=DSM 44701T), isolated from a smear-ripened cheese.</title>
        <authorList>
            <consortium name="US DOE Joint Genome Institute (JGI-PGF)"/>
            <person name="Walter F."/>
            <person name="Albersmeier A."/>
            <person name="Kalinowski J."/>
            <person name="Ruckert C."/>
        </authorList>
    </citation>
    <scope>NUCLEOTIDE SEQUENCE</scope>
    <source>
        <strain evidence="3">JCM 31740</strain>
    </source>
</reference>
<dbReference type="Proteomes" id="UP000616143">
    <property type="component" value="Unassembled WGS sequence"/>
</dbReference>
<dbReference type="InterPro" id="IPR036388">
    <property type="entry name" value="WH-like_DNA-bd_sf"/>
</dbReference>
<dbReference type="Proteomes" id="UP000276741">
    <property type="component" value="Chromosome"/>
</dbReference>
<evidence type="ECO:0000259" key="1">
    <source>
        <dbReference type="Pfam" id="PF01047"/>
    </source>
</evidence>
<dbReference type="InterPro" id="IPR036390">
    <property type="entry name" value="WH_DNA-bd_sf"/>
</dbReference>
<sequence>MSARDRLLDVLSKLIDVRQTDLPRLAGLSKSRVSEVLKELEKEGRVVRAKGPGNTRRVRLAKVLRIGIIRAAEYPFVLPFIKILKEKGLLADLRFYRNGVELTLDLALGKLEVGFSPYITQLILSTVFPNIKLVAGAAHGGGALVGRGDPIGSTSLSSMELWTFLAGKEAVIPAKSAEELERMLLTGTVGAVALWEPFVTKLKRMGYTVEPFELMPCCTMAVSSTVDSDDVKKIYEKAMDSFKSSKERWLSPYAEVLGEDYSLIAEAVSNYVFDPYLDERGLRNKLRTARFYVPGLLGV</sequence>
<dbReference type="Pfam" id="PF01047">
    <property type="entry name" value="MarR"/>
    <property type="match status" value="1"/>
</dbReference>
<dbReference type="EMBL" id="AP018553">
    <property type="protein sequence ID" value="BBD72535.1"/>
    <property type="molecule type" value="Genomic_DNA"/>
</dbReference>
<dbReference type="SUPFAM" id="SSF46785">
    <property type="entry name" value="Winged helix' DNA-binding domain"/>
    <property type="match status" value="1"/>
</dbReference>
<dbReference type="EMBL" id="BMQS01000007">
    <property type="protein sequence ID" value="GGT93853.1"/>
    <property type="molecule type" value="Genomic_DNA"/>
</dbReference>
<accession>A0A348B2Y3</accession>
<feature type="domain" description="HTH marR-type" evidence="1">
    <location>
        <begin position="7"/>
        <end position="58"/>
    </location>
</feature>